<organism evidence="6 7">
    <name type="scientific">Vitrella brassicaformis (strain CCMP3155)</name>
    <dbReference type="NCBI Taxonomy" id="1169540"/>
    <lineage>
        <taxon>Eukaryota</taxon>
        <taxon>Sar</taxon>
        <taxon>Alveolata</taxon>
        <taxon>Colpodellida</taxon>
        <taxon>Vitrellaceae</taxon>
        <taxon>Vitrella</taxon>
    </lineage>
</organism>
<dbReference type="VEuPathDB" id="CryptoDB:Vbra_19661"/>
<dbReference type="AlphaFoldDB" id="A0A0G4H6M8"/>
<dbReference type="InterPro" id="IPR001680">
    <property type="entry name" value="WD40_rpt"/>
</dbReference>
<evidence type="ECO:0000313" key="7">
    <source>
        <dbReference type="Proteomes" id="UP000041254"/>
    </source>
</evidence>
<sequence length="542" mass="58667">MSEARTTVSCVVWVPRGVAKAVPRQYEMTDEEEAQLKTLMEERGKKAAPSRSNDIDVDNDEGNEWEDVNDDDDDDDAMMDTEETNTAVSKKATQRVSTSSSITKKAKAKAKAAAAAARLTGRATGADDEFDMEHYEDEEDDDDQYGKNFFSVLDSDLPLAQNDPNIRDEEDSDADEDVAIRPNQDLILVAASAERDFSVLEVYVYDPDALGFFVHHDIMVGSYPLCLEWLSQAPTKAAASTDGAQTSSNLVAVGSFEPQIEIWDLDVLNAMEPLAVLGGGATKKKKGGGAGKGHKGAIMCLNANKMQRHIMCSGSTDETVKVWDIEKAACVHTYTHHTDKVQCVRWHPIEQPVLLSAAYDKSVAVLDVRVDQSGTKGGQGIVRAPLSADSECAVWDRHHPTVCMVSTEDGFVTAYDIRQLKSDPIATQTTKKGRKAASGAGSEPLWRLHAHHQAASGITDAAIADMLVTCSVDGAAKVWNRADPQSDGSPSLVFEKDLKAGKLFCCSANSDVPSVVSFGGSVPVVWDVSTEQAIREAFHIPE</sequence>
<dbReference type="EMBL" id="CDMY01001036">
    <property type="protein sequence ID" value="CEM39400.1"/>
    <property type="molecule type" value="Genomic_DNA"/>
</dbReference>
<dbReference type="SMART" id="SM00320">
    <property type="entry name" value="WD40"/>
    <property type="match status" value="5"/>
</dbReference>
<dbReference type="FunCoup" id="A0A0G4H6M8">
    <property type="interactions" value="552"/>
</dbReference>
<dbReference type="SUPFAM" id="SSF50978">
    <property type="entry name" value="WD40 repeat-like"/>
    <property type="match status" value="1"/>
</dbReference>
<evidence type="ECO:0000256" key="4">
    <source>
        <dbReference type="PROSITE-ProRule" id="PRU00221"/>
    </source>
</evidence>
<dbReference type="GO" id="GO:0006364">
    <property type="term" value="P:rRNA processing"/>
    <property type="evidence" value="ECO:0007669"/>
    <property type="project" value="InterPro"/>
</dbReference>
<dbReference type="Proteomes" id="UP000041254">
    <property type="component" value="Unassembled WGS sequence"/>
</dbReference>
<reference evidence="6 7" key="1">
    <citation type="submission" date="2014-11" db="EMBL/GenBank/DDBJ databases">
        <authorList>
            <person name="Zhu J."/>
            <person name="Qi W."/>
            <person name="Song R."/>
        </authorList>
    </citation>
    <scope>NUCLEOTIDE SEQUENCE [LARGE SCALE GENOMIC DNA]</scope>
</reference>
<feature type="compositionally biased region" description="Acidic residues" evidence="5">
    <location>
        <begin position="55"/>
        <end position="83"/>
    </location>
</feature>
<gene>
    <name evidence="6" type="ORF">Vbra_19661</name>
</gene>
<protein>
    <submittedName>
        <fullName evidence="6">Uncharacterized protein</fullName>
    </submittedName>
</protein>
<keyword evidence="2 4" id="KW-0853">WD repeat</keyword>
<feature type="repeat" description="WD" evidence="4">
    <location>
        <begin position="291"/>
        <end position="333"/>
    </location>
</feature>
<dbReference type="InterPro" id="IPR036322">
    <property type="entry name" value="WD40_repeat_dom_sf"/>
</dbReference>
<keyword evidence="3" id="KW-0677">Repeat</keyword>
<dbReference type="Pfam" id="PF00400">
    <property type="entry name" value="WD40"/>
    <property type="match status" value="3"/>
</dbReference>
<dbReference type="InterPro" id="IPR044285">
    <property type="entry name" value="PWP1"/>
</dbReference>
<evidence type="ECO:0000313" key="6">
    <source>
        <dbReference type="EMBL" id="CEM39400.1"/>
    </source>
</evidence>
<dbReference type="PhylomeDB" id="A0A0G4H6M8"/>
<dbReference type="InterPro" id="IPR015943">
    <property type="entry name" value="WD40/YVTN_repeat-like_dom_sf"/>
</dbReference>
<keyword evidence="1" id="KW-0597">Phosphoprotein</keyword>
<evidence type="ECO:0000256" key="2">
    <source>
        <dbReference type="ARBA" id="ARBA00022574"/>
    </source>
</evidence>
<dbReference type="PANTHER" id="PTHR14091">
    <property type="entry name" value="PERIODIC TRYPTOPHAN PROTEIN 1"/>
    <property type="match status" value="1"/>
</dbReference>
<accession>A0A0G4H6M8</accession>
<dbReference type="PROSITE" id="PS50082">
    <property type="entry name" value="WD_REPEATS_2"/>
    <property type="match status" value="1"/>
</dbReference>
<dbReference type="PROSITE" id="PS50294">
    <property type="entry name" value="WD_REPEATS_REGION"/>
    <property type="match status" value="1"/>
</dbReference>
<name>A0A0G4H6M8_VITBC</name>
<dbReference type="OrthoDB" id="270624at2759"/>
<dbReference type="InterPro" id="IPR019775">
    <property type="entry name" value="WD40_repeat_CS"/>
</dbReference>
<keyword evidence="7" id="KW-1185">Reference proteome</keyword>
<evidence type="ECO:0000256" key="3">
    <source>
        <dbReference type="ARBA" id="ARBA00022737"/>
    </source>
</evidence>
<proteinExistence type="predicted"/>
<dbReference type="PANTHER" id="PTHR14091:SF0">
    <property type="entry name" value="PERIODIC TRYPTOPHAN PROTEIN 1 HOMOLOG"/>
    <property type="match status" value="1"/>
</dbReference>
<dbReference type="OMA" id="CFVPRGV"/>
<dbReference type="STRING" id="1169540.A0A0G4H6M8"/>
<dbReference type="PROSITE" id="PS00678">
    <property type="entry name" value="WD_REPEATS_1"/>
    <property type="match status" value="1"/>
</dbReference>
<evidence type="ECO:0000256" key="1">
    <source>
        <dbReference type="ARBA" id="ARBA00022553"/>
    </source>
</evidence>
<dbReference type="Gene3D" id="2.130.10.10">
    <property type="entry name" value="YVTN repeat-like/Quinoprotein amine dehydrogenase"/>
    <property type="match status" value="2"/>
</dbReference>
<evidence type="ECO:0000256" key="5">
    <source>
        <dbReference type="SAM" id="MobiDB-lite"/>
    </source>
</evidence>
<dbReference type="GO" id="GO:0005634">
    <property type="term" value="C:nucleus"/>
    <property type="evidence" value="ECO:0007669"/>
    <property type="project" value="TreeGrafter"/>
</dbReference>
<dbReference type="InParanoid" id="A0A0G4H6M8"/>
<feature type="region of interest" description="Disordered" evidence="5">
    <location>
        <begin position="37"/>
        <end position="93"/>
    </location>
</feature>